<evidence type="ECO:0000256" key="1">
    <source>
        <dbReference type="SAM" id="MobiDB-lite"/>
    </source>
</evidence>
<accession>A0A9D4HC66</accession>
<feature type="transmembrane region" description="Helical" evidence="2">
    <location>
        <begin position="101"/>
        <end position="123"/>
    </location>
</feature>
<sequence>MSPKTGVQVSKCTCKKAIFKPKPSGKQITEATFLQQLYEYEHAKETRTGTIVTNPKSPHPSTSGIHNKSIETALSDNDMSDEDSVVCCVCKSFYPPSEKILILKLLIGPIAINAVIVCIYLFVTRNES</sequence>
<organism evidence="3 4">
    <name type="scientific">Dreissena polymorpha</name>
    <name type="common">Zebra mussel</name>
    <name type="synonym">Mytilus polymorpha</name>
    <dbReference type="NCBI Taxonomy" id="45954"/>
    <lineage>
        <taxon>Eukaryota</taxon>
        <taxon>Metazoa</taxon>
        <taxon>Spiralia</taxon>
        <taxon>Lophotrochozoa</taxon>
        <taxon>Mollusca</taxon>
        <taxon>Bivalvia</taxon>
        <taxon>Autobranchia</taxon>
        <taxon>Heteroconchia</taxon>
        <taxon>Euheterodonta</taxon>
        <taxon>Imparidentia</taxon>
        <taxon>Neoheterodontei</taxon>
        <taxon>Myida</taxon>
        <taxon>Dreissenoidea</taxon>
        <taxon>Dreissenidae</taxon>
        <taxon>Dreissena</taxon>
    </lineage>
</organism>
<dbReference type="EMBL" id="JAIWYP010000014">
    <property type="protein sequence ID" value="KAH3712993.1"/>
    <property type="molecule type" value="Genomic_DNA"/>
</dbReference>
<keyword evidence="2" id="KW-1133">Transmembrane helix</keyword>
<dbReference type="Proteomes" id="UP000828390">
    <property type="component" value="Unassembled WGS sequence"/>
</dbReference>
<keyword evidence="2" id="KW-0472">Membrane</keyword>
<keyword evidence="2" id="KW-0812">Transmembrane</keyword>
<evidence type="ECO:0000256" key="2">
    <source>
        <dbReference type="SAM" id="Phobius"/>
    </source>
</evidence>
<proteinExistence type="predicted"/>
<name>A0A9D4HC66_DREPO</name>
<dbReference type="AlphaFoldDB" id="A0A9D4HC66"/>
<keyword evidence="4" id="KW-1185">Reference proteome</keyword>
<gene>
    <name evidence="3" type="ORF">DPMN_072755</name>
</gene>
<evidence type="ECO:0000313" key="3">
    <source>
        <dbReference type="EMBL" id="KAH3712993.1"/>
    </source>
</evidence>
<feature type="region of interest" description="Disordered" evidence="1">
    <location>
        <begin position="48"/>
        <end position="70"/>
    </location>
</feature>
<protein>
    <submittedName>
        <fullName evidence="3">Uncharacterized protein</fullName>
    </submittedName>
</protein>
<reference evidence="3" key="1">
    <citation type="journal article" date="2019" name="bioRxiv">
        <title>The Genome of the Zebra Mussel, Dreissena polymorpha: A Resource for Invasive Species Research.</title>
        <authorList>
            <person name="McCartney M.A."/>
            <person name="Auch B."/>
            <person name="Kono T."/>
            <person name="Mallez S."/>
            <person name="Zhang Y."/>
            <person name="Obille A."/>
            <person name="Becker A."/>
            <person name="Abrahante J.E."/>
            <person name="Garbe J."/>
            <person name="Badalamenti J.P."/>
            <person name="Herman A."/>
            <person name="Mangelson H."/>
            <person name="Liachko I."/>
            <person name="Sullivan S."/>
            <person name="Sone E.D."/>
            <person name="Koren S."/>
            <person name="Silverstein K.A.T."/>
            <person name="Beckman K.B."/>
            <person name="Gohl D.M."/>
        </authorList>
    </citation>
    <scope>NUCLEOTIDE SEQUENCE</scope>
    <source>
        <strain evidence="3">Duluth1</strain>
        <tissue evidence="3">Whole animal</tissue>
    </source>
</reference>
<comment type="caution">
    <text evidence="3">The sequence shown here is derived from an EMBL/GenBank/DDBJ whole genome shotgun (WGS) entry which is preliminary data.</text>
</comment>
<evidence type="ECO:0000313" key="4">
    <source>
        <dbReference type="Proteomes" id="UP000828390"/>
    </source>
</evidence>
<reference evidence="3" key="2">
    <citation type="submission" date="2020-11" db="EMBL/GenBank/DDBJ databases">
        <authorList>
            <person name="McCartney M.A."/>
            <person name="Auch B."/>
            <person name="Kono T."/>
            <person name="Mallez S."/>
            <person name="Becker A."/>
            <person name="Gohl D.M."/>
            <person name="Silverstein K.A.T."/>
            <person name="Koren S."/>
            <person name="Bechman K.B."/>
            <person name="Herman A."/>
            <person name="Abrahante J.E."/>
            <person name="Garbe J."/>
        </authorList>
    </citation>
    <scope>NUCLEOTIDE SEQUENCE</scope>
    <source>
        <strain evidence="3">Duluth1</strain>
        <tissue evidence="3">Whole animal</tissue>
    </source>
</reference>